<dbReference type="EMBL" id="LJOW01000078">
    <property type="protein sequence ID" value="OBQ42936.1"/>
    <property type="molecule type" value="Genomic_DNA"/>
</dbReference>
<name>A0A1B7X0N1_APHFL</name>
<dbReference type="AlphaFoldDB" id="A0A1B7X0N1"/>
<gene>
    <name evidence="2" type="ORF">AN484_14995</name>
</gene>
<reference evidence="2 3" key="1">
    <citation type="submission" date="2015-09" db="EMBL/GenBank/DDBJ databases">
        <title>Aphanizomenon flos-aquae WA102.</title>
        <authorList>
            <person name="Driscoll C."/>
        </authorList>
    </citation>
    <scope>NUCLEOTIDE SEQUENCE [LARGE SCALE GENOMIC DNA]</scope>
    <source>
        <strain evidence="2">WA102</strain>
    </source>
</reference>
<proteinExistence type="predicted"/>
<evidence type="ECO:0000256" key="1">
    <source>
        <dbReference type="SAM" id="MobiDB-lite"/>
    </source>
</evidence>
<feature type="compositionally biased region" description="Basic and acidic residues" evidence="1">
    <location>
        <begin position="44"/>
        <end position="55"/>
    </location>
</feature>
<evidence type="ECO:0000313" key="2">
    <source>
        <dbReference type="EMBL" id="OBQ42936.1"/>
    </source>
</evidence>
<feature type="region of interest" description="Disordered" evidence="1">
    <location>
        <begin position="44"/>
        <end position="64"/>
    </location>
</feature>
<comment type="caution">
    <text evidence="2">The sequence shown here is derived from an EMBL/GenBank/DDBJ whole genome shotgun (WGS) entry which is preliminary data.</text>
</comment>
<protein>
    <submittedName>
        <fullName evidence="2">Uncharacterized protein</fullName>
    </submittedName>
</protein>
<evidence type="ECO:0000313" key="3">
    <source>
        <dbReference type="Proteomes" id="UP000092093"/>
    </source>
</evidence>
<dbReference type="Proteomes" id="UP000092093">
    <property type="component" value="Unassembled WGS sequence"/>
</dbReference>
<sequence length="64" mass="7398">MSNPNIKSNLLVELSSDEQQLLSGGCCHYQPCCKPKKRSCEYQKDDRYQRDDNDHMYGQGGNRD</sequence>
<accession>A0A1B7X0N1</accession>
<organism evidence="2 3">
    <name type="scientific">Aphanizomenon flos-aquae WA102</name>
    <dbReference type="NCBI Taxonomy" id="1710896"/>
    <lineage>
        <taxon>Bacteria</taxon>
        <taxon>Bacillati</taxon>
        <taxon>Cyanobacteriota</taxon>
        <taxon>Cyanophyceae</taxon>
        <taxon>Nostocales</taxon>
        <taxon>Aphanizomenonaceae</taxon>
        <taxon>Aphanizomenon</taxon>
    </lineage>
</organism>